<reference evidence="8 9" key="1">
    <citation type="submission" date="2019-04" db="EMBL/GenBank/DDBJ databases">
        <title>Chitiniphilus eburnea sp. nov., a novel chitinolytic bacterium isolated from aquaculture sludge.</title>
        <authorList>
            <person name="Sheng M."/>
        </authorList>
    </citation>
    <scope>NUCLEOTIDE SEQUENCE [LARGE SCALE GENOMIC DNA]</scope>
    <source>
        <strain evidence="8 9">HX-2-15</strain>
    </source>
</reference>
<accession>A0A4U0Q398</accession>
<dbReference type="RefSeq" id="WP_136772474.1">
    <property type="nucleotide sequence ID" value="NZ_CP156074.1"/>
</dbReference>
<dbReference type="AlphaFoldDB" id="A0A4U0Q398"/>
<dbReference type="InterPro" id="IPR000209">
    <property type="entry name" value="Peptidase_S8/S53_dom"/>
</dbReference>
<dbReference type="InterPro" id="IPR022398">
    <property type="entry name" value="Peptidase_S8_His-AS"/>
</dbReference>
<dbReference type="InterPro" id="IPR015500">
    <property type="entry name" value="Peptidase_S8_subtilisin-rel"/>
</dbReference>
<gene>
    <name evidence="8" type="ORF">FAZ21_06495</name>
</gene>
<evidence type="ECO:0000256" key="3">
    <source>
        <dbReference type="ARBA" id="ARBA00022801"/>
    </source>
</evidence>
<dbReference type="EMBL" id="SUMF01000004">
    <property type="protein sequence ID" value="TJZ75561.1"/>
    <property type="molecule type" value="Genomic_DNA"/>
</dbReference>
<organism evidence="8 9">
    <name type="scientific">Chitiniphilus eburneus</name>
    <dbReference type="NCBI Taxonomy" id="2571148"/>
    <lineage>
        <taxon>Bacteria</taxon>
        <taxon>Pseudomonadati</taxon>
        <taxon>Pseudomonadota</taxon>
        <taxon>Betaproteobacteria</taxon>
        <taxon>Neisseriales</taxon>
        <taxon>Chitinibacteraceae</taxon>
        <taxon>Chitiniphilus</taxon>
    </lineage>
</organism>
<dbReference type="InterPro" id="IPR050131">
    <property type="entry name" value="Peptidase_S8_subtilisin-like"/>
</dbReference>
<sequence length="690" mass="70730">MQSPKPLFAARILALGTALVLGAAQALTPTDPGLSYMDLYLGSQPGGINAYAGWDYHFQGQPVTVAVIDSGYLPHPEFENRVLPGYDLANQGTAQYQFLTGPDGKSYRYYVMSGNVPVAGGLDTDFQSSLSSDKIWHGTKVAGVILAASNQTGITGLNPSARLLPIRVAKAGDFAPNTAAQAIRWAVGLPVTVNGVALPINPNPARILNLSLGGDDAVPNRSGEIGCSDEYQDAIDAANQTGAVVVVAAGNYFDQDVKEYMPANCKGVVVVGGSNPYTGDRATDISSFGQGVTLSAPTAGIHSTTAFKPASGATQYLATYEAAIGSLERGGLRGTSFAAPLVSGALALMFSYRPQLGAAEAVEILKTTARPFPSGSSCATLGCGTGVLNLGAAMALLNQRYPAAPTCGLSATSTTVATGASTTLTVAGTGLPSGARAYWYGTKNGAQDASGSESIAAPGSSSLVNSAGMQGTYVRYAQIRNAQGQTICTTGNVTLTYQAPVVSCSLAASKTNVSSGDSMVFTISGNYLPTGARGYWYGTKNGIQDANGAESIPAPGSNTYVNSAGMQGIYVRYAQIRDAQGNTVCTTNNATVTYQAPVPTCSLSGPSVVARNASYSYTVSGSNLPSGAVGYWSGTKNGVTDASNQYAGGVPSSFGFSNGGWVGNYVRWMNIYSPSGSLVCTTNAISTTLQ</sequence>
<dbReference type="SUPFAM" id="SSF52743">
    <property type="entry name" value="Subtilisin-like"/>
    <property type="match status" value="1"/>
</dbReference>
<evidence type="ECO:0000256" key="5">
    <source>
        <dbReference type="PROSITE-ProRule" id="PRU01240"/>
    </source>
</evidence>
<dbReference type="PROSITE" id="PS51892">
    <property type="entry name" value="SUBTILASE"/>
    <property type="match status" value="1"/>
</dbReference>
<dbReference type="GO" id="GO:0004252">
    <property type="term" value="F:serine-type endopeptidase activity"/>
    <property type="evidence" value="ECO:0007669"/>
    <property type="project" value="UniProtKB-UniRule"/>
</dbReference>
<dbReference type="InterPro" id="IPR036852">
    <property type="entry name" value="Peptidase_S8/S53_dom_sf"/>
</dbReference>
<keyword evidence="9" id="KW-1185">Reference proteome</keyword>
<protein>
    <recommendedName>
        <fullName evidence="7">Peptidase S8/S53 domain-containing protein</fullName>
    </recommendedName>
</protein>
<dbReference type="PROSITE" id="PS00138">
    <property type="entry name" value="SUBTILASE_SER"/>
    <property type="match status" value="1"/>
</dbReference>
<name>A0A4U0Q398_9NEIS</name>
<evidence type="ECO:0000256" key="2">
    <source>
        <dbReference type="ARBA" id="ARBA00022670"/>
    </source>
</evidence>
<evidence type="ECO:0000256" key="6">
    <source>
        <dbReference type="SAM" id="SignalP"/>
    </source>
</evidence>
<comment type="similarity">
    <text evidence="1 5">Belongs to the peptidase S8 family.</text>
</comment>
<keyword evidence="6" id="KW-0732">Signal</keyword>
<feature type="active site" description="Charge relay system" evidence="5">
    <location>
        <position position="336"/>
    </location>
</feature>
<dbReference type="PANTHER" id="PTHR43806:SF11">
    <property type="entry name" value="CEREVISIN-RELATED"/>
    <property type="match status" value="1"/>
</dbReference>
<dbReference type="Gene3D" id="3.40.50.200">
    <property type="entry name" value="Peptidase S8/S53 domain"/>
    <property type="match status" value="1"/>
</dbReference>
<dbReference type="PROSITE" id="PS00137">
    <property type="entry name" value="SUBTILASE_HIS"/>
    <property type="match status" value="1"/>
</dbReference>
<evidence type="ECO:0000256" key="4">
    <source>
        <dbReference type="ARBA" id="ARBA00022825"/>
    </source>
</evidence>
<dbReference type="InterPro" id="IPR023828">
    <property type="entry name" value="Peptidase_S8_Ser-AS"/>
</dbReference>
<dbReference type="Pfam" id="PF00082">
    <property type="entry name" value="Peptidase_S8"/>
    <property type="match status" value="1"/>
</dbReference>
<feature type="chain" id="PRO_5021026959" description="Peptidase S8/S53 domain-containing protein" evidence="6">
    <location>
        <begin position="27"/>
        <end position="690"/>
    </location>
</feature>
<feature type="signal peptide" evidence="6">
    <location>
        <begin position="1"/>
        <end position="26"/>
    </location>
</feature>
<dbReference type="PANTHER" id="PTHR43806">
    <property type="entry name" value="PEPTIDASE S8"/>
    <property type="match status" value="1"/>
</dbReference>
<dbReference type="Proteomes" id="UP000310016">
    <property type="component" value="Unassembled WGS sequence"/>
</dbReference>
<feature type="active site" description="Charge relay system" evidence="5">
    <location>
        <position position="69"/>
    </location>
</feature>
<feature type="domain" description="Peptidase S8/S53" evidence="7">
    <location>
        <begin position="61"/>
        <end position="370"/>
    </location>
</feature>
<evidence type="ECO:0000256" key="1">
    <source>
        <dbReference type="ARBA" id="ARBA00011073"/>
    </source>
</evidence>
<keyword evidence="2 5" id="KW-0645">Protease</keyword>
<comment type="caution">
    <text evidence="8">The sequence shown here is derived from an EMBL/GenBank/DDBJ whole genome shotgun (WGS) entry which is preliminary data.</text>
</comment>
<dbReference type="OrthoDB" id="9790784at2"/>
<evidence type="ECO:0000313" key="9">
    <source>
        <dbReference type="Proteomes" id="UP000310016"/>
    </source>
</evidence>
<dbReference type="PRINTS" id="PR00723">
    <property type="entry name" value="SUBTILISIN"/>
</dbReference>
<keyword evidence="4 5" id="KW-0720">Serine protease</keyword>
<proteinExistence type="inferred from homology"/>
<dbReference type="GO" id="GO:0006508">
    <property type="term" value="P:proteolysis"/>
    <property type="evidence" value="ECO:0007669"/>
    <property type="project" value="UniProtKB-KW"/>
</dbReference>
<feature type="active site" description="Charge relay system" evidence="5">
    <location>
        <position position="137"/>
    </location>
</feature>
<evidence type="ECO:0000259" key="7">
    <source>
        <dbReference type="Pfam" id="PF00082"/>
    </source>
</evidence>
<keyword evidence="3 5" id="KW-0378">Hydrolase</keyword>
<evidence type="ECO:0000313" key="8">
    <source>
        <dbReference type="EMBL" id="TJZ75561.1"/>
    </source>
</evidence>